<name>A0A382H682_9ZZZZ</name>
<dbReference type="InterPro" id="IPR037165">
    <property type="entry name" value="AldOxase/xan_DH_Mopterin-bd_sf"/>
</dbReference>
<gene>
    <name evidence="4" type="ORF">METZ01_LOCUS235127</name>
</gene>
<organism evidence="4">
    <name type="scientific">marine metagenome</name>
    <dbReference type="NCBI Taxonomy" id="408172"/>
    <lineage>
        <taxon>unclassified sequences</taxon>
        <taxon>metagenomes</taxon>
        <taxon>ecological metagenomes</taxon>
    </lineage>
</organism>
<dbReference type="SUPFAM" id="SSF56003">
    <property type="entry name" value="Molybdenum cofactor-binding domain"/>
    <property type="match status" value="1"/>
</dbReference>
<accession>A0A382H682</accession>
<feature type="non-terminal residue" evidence="4">
    <location>
        <position position="1"/>
    </location>
</feature>
<dbReference type="GO" id="GO:0016491">
    <property type="term" value="F:oxidoreductase activity"/>
    <property type="evidence" value="ECO:0007669"/>
    <property type="project" value="UniProtKB-KW"/>
</dbReference>
<dbReference type="InterPro" id="IPR008274">
    <property type="entry name" value="AldOxase/xan_DH_MoCoBD1"/>
</dbReference>
<proteinExistence type="predicted"/>
<dbReference type="PANTHER" id="PTHR11908">
    <property type="entry name" value="XANTHINE DEHYDROGENASE"/>
    <property type="match status" value="1"/>
</dbReference>
<feature type="non-terminal residue" evidence="4">
    <location>
        <position position="413"/>
    </location>
</feature>
<dbReference type="GO" id="GO:0005506">
    <property type="term" value="F:iron ion binding"/>
    <property type="evidence" value="ECO:0007669"/>
    <property type="project" value="InterPro"/>
</dbReference>
<dbReference type="AlphaFoldDB" id="A0A382H682"/>
<dbReference type="EMBL" id="UINC01059167">
    <property type="protein sequence ID" value="SVB82273.1"/>
    <property type="molecule type" value="Genomic_DNA"/>
</dbReference>
<keyword evidence="2" id="KW-0560">Oxidoreductase</keyword>
<reference evidence="4" key="1">
    <citation type="submission" date="2018-05" db="EMBL/GenBank/DDBJ databases">
        <authorList>
            <person name="Lanie J.A."/>
            <person name="Ng W.-L."/>
            <person name="Kazmierczak K.M."/>
            <person name="Andrzejewski T.M."/>
            <person name="Davidsen T.M."/>
            <person name="Wayne K.J."/>
            <person name="Tettelin H."/>
            <person name="Glass J.I."/>
            <person name="Rusch D."/>
            <person name="Podicherti R."/>
            <person name="Tsui H.-C.T."/>
            <person name="Winkler M.E."/>
        </authorList>
    </citation>
    <scope>NUCLEOTIDE SEQUENCE</scope>
</reference>
<dbReference type="InterPro" id="IPR000674">
    <property type="entry name" value="Ald_Oxase/Xan_DH_a/b"/>
</dbReference>
<evidence type="ECO:0000256" key="1">
    <source>
        <dbReference type="ARBA" id="ARBA00022505"/>
    </source>
</evidence>
<keyword evidence="1" id="KW-0500">Molybdenum</keyword>
<dbReference type="Gene3D" id="3.90.1170.50">
    <property type="entry name" value="Aldehyde oxidase/xanthine dehydrogenase, a/b hammerhead"/>
    <property type="match status" value="1"/>
</dbReference>
<dbReference type="InterPro" id="IPR016208">
    <property type="entry name" value="Ald_Oxase/xanthine_DH-like"/>
</dbReference>
<dbReference type="SMART" id="SM01008">
    <property type="entry name" value="Ald_Xan_dh_C"/>
    <property type="match status" value="1"/>
</dbReference>
<dbReference type="Pfam" id="PF01315">
    <property type="entry name" value="Ald_Xan_dh_C"/>
    <property type="match status" value="1"/>
</dbReference>
<dbReference type="SUPFAM" id="SSF54665">
    <property type="entry name" value="CO dehydrogenase molybdoprotein N-domain-like"/>
    <property type="match status" value="1"/>
</dbReference>
<evidence type="ECO:0000256" key="2">
    <source>
        <dbReference type="ARBA" id="ARBA00023002"/>
    </source>
</evidence>
<dbReference type="Pfam" id="PF02738">
    <property type="entry name" value="MoCoBD_1"/>
    <property type="match status" value="1"/>
</dbReference>
<evidence type="ECO:0000313" key="4">
    <source>
        <dbReference type="EMBL" id="SVB82273.1"/>
    </source>
</evidence>
<evidence type="ECO:0000259" key="3">
    <source>
        <dbReference type="SMART" id="SM01008"/>
    </source>
</evidence>
<protein>
    <recommendedName>
        <fullName evidence="3">Aldehyde oxidase/xanthine dehydrogenase a/b hammerhead domain-containing protein</fullName>
    </recommendedName>
</protein>
<sequence length="413" mass="44783">MADYKIGADDRFKLVGKDYITPDLIAKVTGRSKYAEDFRAEGMLFAKLLVSPMPHARVRRMDTSAAMAMPGVEAILTADDLPEAEAPQMAGLTNEPHYEGDPILAIAAVDEETAAAAIEAVQIDFEPLPFVLDPMDSLRPDGPNARLDGNTMAGRDLQTIKWDNVDWNEFENGVMPLGGEVTDEWQVGDVEAGFADADLVLDESVFSASLSHQPLETRTAMAYWQNGKCYMHCSTQSTARTEGGMARWVGVDPEDLVVISEYCGGGFGSKISASMQARIPALLSKKAGKPVQLRVTRQEENFFGGARPGIQARAKFGFKSDGTIVAIDLLHVQDGGPYNRSGDFMSAADQASLMYQPDHMRLRGLTVYTNTPPRAAQRAPGGVQAVAMFAPIIDKAAKQLGVDRLEIIRLNAP</sequence>
<dbReference type="InterPro" id="IPR036856">
    <property type="entry name" value="Ald_Oxase/Xan_DH_a/b_sf"/>
</dbReference>
<dbReference type="PANTHER" id="PTHR11908:SF132">
    <property type="entry name" value="ALDEHYDE OXIDASE 1-RELATED"/>
    <property type="match status" value="1"/>
</dbReference>
<dbReference type="Gene3D" id="3.30.365.10">
    <property type="entry name" value="Aldehyde oxidase/xanthine dehydrogenase, molybdopterin binding domain"/>
    <property type="match status" value="2"/>
</dbReference>
<feature type="domain" description="Aldehyde oxidase/xanthine dehydrogenase a/b hammerhead" evidence="3">
    <location>
        <begin position="29"/>
        <end position="129"/>
    </location>
</feature>